<dbReference type="CDD" id="cd06581">
    <property type="entry name" value="TM_PBP1_LivM_like"/>
    <property type="match status" value="1"/>
</dbReference>
<keyword evidence="4 6" id="KW-1133">Transmembrane helix</keyword>
<feature type="transmembrane region" description="Helical" evidence="6">
    <location>
        <begin position="6"/>
        <end position="27"/>
    </location>
</feature>
<feature type="transmembrane region" description="Helical" evidence="6">
    <location>
        <begin position="131"/>
        <end position="156"/>
    </location>
</feature>
<feature type="transmembrane region" description="Helical" evidence="6">
    <location>
        <begin position="382"/>
        <end position="404"/>
    </location>
</feature>
<evidence type="ECO:0000256" key="3">
    <source>
        <dbReference type="ARBA" id="ARBA00022692"/>
    </source>
</evidence>
<dbReference type="Pfam" id="PF02653">
    <property type="entry name" value="BPD_transp_2"/>
    <property type="match status" value="2"/>
</dbReference>
<dbReference type="EMBL" id="JBIAMX010000010">
    <property type="protein sequence ID" value="MFF0544618.1"/>
    <property type="molecule type" value="Genomic_DNA"/>
</dbReference>
<feature type="transmembrane region" description="Helical" evidence="6">
    <location>
        <begin position="330"/>
        <end position="349"/>
    </location>
</feature>
<feature type="transmembrane region" description="Helical" evidence="6">
    <location>
        <begin position="541"/>
        <end position="570"/>
    </location>
</feature>
<sequence>MFDTLVAGLVHGNAYALLAVGITLIFGVTNVINFAHGAVFALGSILGWWFIAEQHLPLWLTIVLVVAITAALGVLIDVLAVHPLRKAPAIAALLATVAAGLIIENLTQIVFGPETRPFPQVLDTNNFRVGGVRFGTSDLVMFAITLAVMAGLWAFLRFGRYGLAIRATAQDPDAAAQMGIGVARIQVLAFAIASGLGGLAGIFVGLYNSNISPTSGTLAGLTGFVAATIGGLGSIPGAVVGGLLLGVVEAYGIYVFGDGYRDLITFGVLVAFLVLRPGGLLAKVPAISAEPMTGTFLGAGRQWRIRWWHVVIVFALAAIVVPLVADSYAIVVGTQIIAYAIIAVSMTLVAGSAGQLVIGQAGPIAIGAYTSAVLTLDHDWPFLAAALAGGVVAAVVSSVLAAPLWNLNGHYVAIATLGIGIVIVAVIRNWESVTHGSYGIFGIPVPSILGYEFTEGTDIFLLDLVFLAVTLAVIVAVQRSRLGVALRAVGADEVAARSSGVPVRDYKALAFAISALFSGIAGALLAHQYSYIDPTVFNLSMSLLIVTILVLGGTGSPYGAVLGAAVLIGVPEALRLAPEARILLYGVVLLLIIRFRPQGVLVRSEQPSGIASDARAGSFVHCESTRSAGSGGRELTLVRA</sequence>
<comment type="subcellular location">
    <subcellularLocation>
        <location evidence="1">Cell membrane</location>
        <topology evidence="1">Multi-pass membrane protein</topology>
    </subcellularLocation>
</comment>
<evidence type="ECO:0000313" key="8">
    <source>
        <dbReference type="Proteomes" id="UP001601444"/>
    </source>
</evidence>
<feature type="transmembrane region" description="Helical" evidence="6">
    <location>
        <begin position="411"/>
        <end position="430"/>
    </location>
</feature>
<evidence type="ECO:0000256" key="4">
    <source>
        <dbReference type="ARBA" id="ARBA00022989"/>
    </source>
</evidence>
<keyword evidence="2" id="KW-1003">Cell membrane</keyword>
<dbReference type="Proteomes" id="UP001601444">
    <property type="component" value="Unassembled WGS sequence"/>
</dbReference>
<comment type="caution">
    <text evidence="7">The sequence shown here is derived from an EMBL/GenBank/DDBJ whole genome shotgun (WGS) entry which is preliminary data.</text>
</comment>
<dbReference type="CDD" id="cd06582">
    <property type="entry name" value="TM_PBP1_LivH_like"/>
    <property type="match status" value="1"/>
</dbReference>
<organism evidence="7 8">
    <name type="scientific">Nocardia thailandica</name>
    <dbReference type="NCBI Taxonomy" id="257275"/>
    <lineage>
        <taxon>Bacteria</taxon>
        <taxon>Bacillati</taxon>
        <taxon>Actinomycetota</taxon>
        <taxon>Actinomycetes</taxon>
        <taxon>Mycobacteriales</taxon>
        <taxon>Nocardiaceae</taxon>
        <taxon>Nocardia</taxon>
    </lineage>
</organism>
<feature type="transmembrane region" description="Helical" evidence="6">
    <location>
        <begin position="459"/>
        <end position="477"/>
    </location>
</feature>
<dbReference type="RefSeq" id="WP_387701145.1">
    <property type="nucleotide sequence ID" value="NZ_JBIAMX010000010.1"/>
</dbReference>
<evidence type="ECO:0000256" key="5">
    <source>
        <dbReference type="ARBA" id="ARBA00023136"/>
    </source>
</evidence>
<keyword evidence="5 6" id="KW-0472">Membrane</keyword>
<feature type="transmembrane region" description="Helical" evidence="6">
    <location>
        <begin position="508"/>
        <end position="529"/>
    </location>
</feature>
<keyword evidence="3 6" id="KW-0812">Transmembrane</keyword>
<evidence type="ECO:0000256" key="6">
    <source>
        <dbReference type="SAM" id="Phobius"/>
    </source>
</evidence>
<name>A0ABW6PQW3_9NOCA</name>
<evidence type="ECO:0000313" key="7">
    <source>
        <dbReference type="EMBL" id="MFF0544618.1"/>
    </source>
</evidence>
<gene>
    <name evidence="7" type="ORF">ACFYTF_17460</name>
</gene>
<feature type="transmembrane region" description="Helical" evidence="6">
    <location>
        <begin position="187"/>
        <end position="207"/>
    </location>
</feature>
<dbReference type="PANTHER" id="PTHR30482:SF20">
    <property type="entry name" value="HIGH-AFFINITY BRANCHED-CHAIN AMINO ACID TRANSPORT SYSTEM PERMEASE PROTEIN LIVM"/>
    <property type="match status" value="1"/>
</dbReference>
<evidence type="ECO:0000256" key="2">
    <source>
        <dbReference type="ARBA" id="ARBA00022475"/>
    </source>
</evidence>
<accession>A0ABW6PQW3</accession>
<feature type="transmembrane region" description="Helical" evidence="6">
    <location>
        <begin position="263"/>
        <end position="284"/>
    </location>
</feature>
<feature type="transmembrane region" description="Helical" evidence="6">
    <location>
        <begin position="305"/>
        <end position="324"/>
    </location>
</feature>
<dbReference type="PANTHER" id="PTHR30482">
    <property type="entry name" value="HIGH-AFFINITY BRANCHED-CHAIN AMINO ACID TRANSPORT SYSTEM PERMEASE"/>
    <property type="match status" value="1"/>
</dbReference>
<feature type="transmembrane region" description="Helical" evidence="6">
    <location>
        <begin position="34"/>
        <end position="52"/>
    </location>
</feature>
<dbReference type="InterPro" id="IPR001851">
    <property type="entry name" value="ABC_transp_permease"/>
</dbReference>
<feature type="transmembrane region" description="Helical" evidence="6">
    <location>
        <begin position="91"/>
        <end position="111"/>
    </location>
</feature>
<feature type="transmembrane region" description="Helical" evidence="6">
    <location>
        <begin position="58"/>
        <end position="79"/>
    </location>
</feature>
<keyword evidence="8" id="KW-1185">Reference proteome</keyword>
<protein>
    <submittedName>
        <fullName evidence="7">ABC transporter permease</fullName>
    </submittedName>
</protein>
<evidence type="ECO:0000256" key="1">
    <source>
        <dbReference type="ARBA" id="ARBA00004651"/>
    </source>
</evidence>
<dbReference type="InterPro" id="IPR043428">
    <property type="entry name" value="LivM-like"/>
</dbReference>
<reference evidence="7 8" key="1">
    <citation type="submission" date="2024-10" db="EMBL/GenBank/DDBJ databases">
        <title>The Natural Products Discovery Center: Release of the First 8490 Sequenced Strains for Exploring Actinobacteria Biosynthetic Diversity.</title>
        <authorList>
            <person name="Kalkreuter E."/>
            <person name="Kautsar S.A."/>
            <person name="Yang D."/>
            <person name="Bader C.D."/>
            <person name="Teijaro C.N."/>
            <person name="Fluegel L."/>
            <person name="Davis C.M."/>
            <person name="Simpson J.R."/>
            <person name="Lauterbach L."/>
            <person name="Steele A.D."/>
            <person name="Gui C."/>
            <person name="Meng S."/>
            <person name="Li G."/>
            <person name="Viehrig K."/>
            <person name="Ye F."/>
            <person name="Su P."/>
            <person name="Kiefer A.F."/>
            <person name="Nichols A."/>
            <person name="Cepeda A.J."/>
            <person name="Yan W."/>
            <person name="Fan B."/>
            <person name="Jiang Y."/>
            <person name="Adhikari A."/>
            <person name="Zheng C.-J."/>
            <person name="Schuster L."/>
            <person name="Cowan T.M."/>
            <person name="Smanski M.J."/>
            <person name="Chevrette M.G."/>
            <person name="De Carvalho L.P.S."/>
            <person name="Shen B."/>
        </authorList>
    </citation>
    <scope>NUCLEOTIDE SEQUENCE [LARGE SCALE GENOMIC DNA]</scope>
    <source>
        <strain evidence="7 8">NPDC004045</strain>
    </source>
</reference>
<proteinExistence type="predicted"/>